<keyword evidence="11" id="KW-0378">Hydrolase</keyword>
<evidence type="ECO:0000256" key="16">
    <source>
        <dbReference type="ARBA" id="ARBA00023242"/>
    </source>
</evidence>
<dbReference type="PANTHER" id="PTHR10797">
    <property type="entry name" value="CCR4-NOT TRANSCRIPTION COMPLEX SUBUNIT"/>
    <property type="match status" value="1"/>
</dbReference>
<evidence type="ECO:0000256" key="1">
    <source>
        <dbReference type="ARBA" id="ARBA00001663"/>
    </source>
</evidence>
<evidence type="ECO:0000313" key="18">
    <source>
        <dbReference type="EMBL" id="KAK1610417.1"/>
    </source>
</evidence>
<keyword evidence="10" id="KW-0479">Metal-binding</keyword>
<evidence type="ECO:0000313" key="19">
    <source>
        <dbReference type="Proteomes" id="UP001231189"/>
    </source>
</evidence>
<dbReference type="GO" id="GO:0046872">
    <property type="term" value="F:metal ion binding"/>
    <property type="evidence" value="ECO:0007669"/>
    <property type="project" value="UniProtKB-KW"/>
</dbReference>
<keyword evidence="14" id="KW-0805">Transcription regulation</keyword>
<reference evidence="18" key="1">
    <citation type="submission" date="2023-07" db="EMBL/GenBank/DDBJ databases">
        <title>A chromosome-level genome assembly of Lolium multiflorum.</title>
        <authorList>
            <person name="Chen Y."/>
            <person name="Copetti D."/>
            <person name="Kolliker R."/>
            <person name="Studer B."/>
        </authorList>
    </citation>
    <scope>NUCLEOTIDE SEQUENCE</scope>
    <source>
        <strain evidence="18">02402/16</strain>
        <tissue evidence="18">Leaf</tissue>
    </source>
</reference>
<dbReference type="GO" id="GO:0005737">
    <property type="term" value="C:cytoplasm"/>
    <property type="evidence" value="ECO:0007669"/>
    <property type="project" value="UniProtKB-SubCell"/>
</dbReference>
<name>A0AAD8QXC8_LOLMU</name>
<comment type="subcellular location">
    <subcellularLocation>
        <location evidence="4">Cytoplasm</location>
    </subcellularLocation>
    <subcellularLocation>
        <location evidence="3">Nucleus</location>
    </subcellularLocation>
</comment>
<dbReference type="SUPFAM" id="SSF53098">
    <property type="entry name" value="Ribonuclease H-like"/>
    <property type="match status" value="1"/>
</dbReference>
<organism evidence="18 19">
    <name type="scientific">Lolium multiflorum</name>
    <name type="common">Italian ryegrass</name>
    <name type="synonym">Lolium perenne subsp. multiflorum</name>
    <dbReference type="NCBI Taxonomy" id="4521"/>
    <lineage>
        <taxon>Eukaryota</taxon>
        <taxon>Viridiplantae</taxon>
        <taxon>Streptophyta</taxon>
        <taxon>Embryophyta</taxon>
        <taxon>Tracheophyta</taxon>
        <taxon>Spermatophyta</taxon>
        <taxon>Magnoliopsida</taxon>
        <taxon>Liliopsida</taxon>
        <taxon>Poales</taxon>
        <taxon>Poaceae</taxon>
        <taxon>BOP clade</taxon>
        <taxon>Pooideae</taxon>
        <taxon>Poodae</taxon>
        <taxon>Poeae</taxon>
        <taxon>Poeae Chloroplast Group 2 (Poeae type)</taxon>
        <taxon>Loliodinae</taxon>
        <taxon>Loliinae</taxon>
        <taxon>Lolium</taxon>
    </lineage>
</organism>
<comment type="function">
    <text evidence="17">Ubiquitous transcription factor required for a diverse set of processes. It is a component of the CCR4 complex involved in the control of gene expression.</text>
</comment>
<accession>A0AAD8QXC8</accession>
<dbReference type="GO" id="GO:0003723">
    <property type="term" value="F:RNA binding"/>
    <property type="evidence" value="ECO:0007669"/>
    <property type="project" value="UniProtKB-KW"/>
</dbReference>
<keyword evidence="8" id="KW-0963">Cytoplasm</keyword>
<comment type="similarity">
    <text evidence="5">Belongs to the CAF1 family.</text>
</comment>
<evidence type="ECO:0000256" key="6">
    <source>
        <dbReference type="ARBA" id="ARBA00011757"/>
    </source>
</evidence>
<evidence type="ECO:0000256" key="13">
    <source>
        <dbReference type="ARBA" id="ARBA00022884"/>
    </source>
</evidence>
<dbReference type="InterPro" id="IPR006941">
    <property type="entry name" value="RNase_CAF1"/>
</dbReference>
<evidence type="ECO:0000256" key="3">
    <source>
        <dbReference type="ARBA" id="ARBA00004123"/>
    </source>
</evidence>
<evidence type="ECO:0000256" key="4">
    <source>
        <dbReference type="ARBA" id="ARBA00004496"/>
    </source>
</evidence>
<evidence type="ECO:0000256" key="14">
    <source>
        <dbReference type="ARBA" id="ARBA00023015"/>
    </source>
</evidence>
<dbReference type="EC" id="3.1.13.4" evidence="7"/>
<keyword evidence="15" id="KW-0804">Transcription</keyword>
<evidence type="ECO:0000256" key="10">
    <source>
        <dbReference type="ARBA" id="ARBA00022723"/>
    </source>
</evidence>
<evidence type="ECO:0000256" key="15">
    <source>
        <dbReference type="ARBA" id="ARBA00023163"/>
    </source>
</evidence>
<evidence type="ECO:0000256" key="12">
    <source>
        <dbReference type="ARBA" id="ARBA00022839"/>
    </source>
</evidence>
<keyword evidence="12" id="KW-0269">Exonuclease</keyword>
<evidence type="ECO:0000256" key="2">
    <source>
        <dbReference type="ARBA" id="ARBA00001968"/>
    </source>
</evidence>
<evidence type="ECO:0000256" key="8">
    <source>
        <dbReference type="ARBA" id="ARBA00022490"/>
    </source>
</evidence>
<gene>
    <name evidence="18" type="ORF">QYE76_034090</name>
</gene>
<dbReference type="Pfam" id="PF04857">
    <property type="entry name" value="CAF1"/>
    <property type="match status" value="1"/>
</dbReference>
<comment type="subunit">
    <text evidence="6">Component of the CCR4-NOT complex, at least composed of CRR4 and CAF1 proteins.</text>
</comment>
<comment type="cofactor">
    <cofactor evidence="2">
        <name>a divalent metal cation</name>
        <dbReference type="ChEBI" id="CHEBI:60240"/>
    </cofactor>
</comment>
<dbReference type="GO" id="GO:0030014">
    <property type="term" value="C:CCR4-NOT complex"/>
    <property type="evidence" value="ECO:0007669"/>
    <property type="project" value="InterPro"/>
</dbReference>
<dbReference type="EMBL" id="JAUUTY010000007">
    <property type="protein sequence ID" value="KAK1610417.1"/>
    <property type="molecule type" value="Genomic_DNA"/>
</dbReference>
<keyword evidence="9" id="KW-0540">Nuclease</keyword>
<comment type="caution">
    <text evidence="18">The sequence shown here is derived from an EMBL/GenBank/DDBJ whole genome shotgun (WGS) entry which is preliminary data.</text>
</comment>
<sequence>MEVAVRSVWAHNFKAESRFLHQIAPLARHVALNVQYPGCVFGHGNGRSHRDLTPDERYEVILANVALLRPLQVGIAVCTDDGRRFVWEFNLRGFDVASPKHARDPKSVAYLAGHGVDFSRLPQDGIDGFRLRWLLRDSGLIRARPSWATFTGAYHVAYFVTMMYGEKLPHSLNAFMEMARQLIGRQLYDVKRLAREHDRSCVGALSNVVEKLNVMPPREGISKSKPAGTGSMMALLAFETLKKKLGDDMEKHRHELCGLQVV</sequence>
<evidence type="ECO:0000256" key="17">
    <source>
        <dbReference type="ARBA" id="ARBA00025148"/>
    </source>
</evidence>
<dbReference type="Gene3D" id="3.30.420.10">
    <property type="entry name" value="Ribonuclease H-like superfamily/Ribonuclease H"/>
    <property type="match status" value="1"/>
</dbReference>
<evidence type="ECO:0000256" key="7">
    <source>
        <dbReference type="ARBA" id="ARBA00012161"/>
    </source>
</evidence>
<dbReference type="InterPro" id="IPR012337">
    <property type="entry name" value="RNaseH-like_sf"/>
</dbReference>
<keyword evidence="16" id="KW-0539">Nucleus</keyword>
<keyword evidence="19" id="KW-1185">Reference proteome</keyword>
<proteinExistence type="inferred from homology"/>
<evidence type="ECO:0000256" key="11">
    <source>
        <dbReference type="ARBA" id="ARBA00022801"/>
    </source>
</evidence>
<protein>
    <recommendedName>
        <fullName evidence="7">poly(A)-specific ribonuclease</fullName>
        <ecNumber evidence="7">3.1.13.4</ecNumber>
    </recommendedName>
</protein>
<dbReference type="GO" id="GO:0005634">
    <property type="term" value="C:nucleus"/>
    <property type="evidence" value="ECO:0007669"/>
    <property type="project" value="UniProtKB-SubCell"/>
</dbReference>
<dbReference type="AlphaFoldDB" id="A0AAD8QXC8"/>
<evidence type="ECO:0000256" key="9">
    <source>
        <dbReference type="ARBA" id="ARBA00022722"/>
    </source>
</evidence>
<dbReference type="InterPro" id="IPR039637">
    <property type="entry name" value="CNOT7/CNOT8/Pop2"/>
</dbReference>
<evidence type="ECO:0000256" key="5">
    <source>
        <dbReference type="ARBA" id="ARBA00008372"/>
    </source>
</evidence>
<dbReference type="Proteomes" id="UP001231189">
    <property type="component" value="Unassembled WGS sequence"/>
</dbReference>
<comment type="catalytic activity">
    <reaction evidence="1">
        <text>Exonucleolytic cleavage of poly(A) to 5'-AMP.</text>
        <dbReference type="EC" id="3.1.13.4"/>
    </reaction>
</comment>
<keyword evidence="13" id="KW-0694">RNA-binding</keyword>
<dbReference type="InterPro" id="IPR036397">
    <property type="entry name" value="RNaseH_sf"/>
</dbReference>
<dbReference type="GO" id="GO:0004535">
    <property type="term" value="F:poly(A)-specific ribonuclease activity"/>
    <property type="evidence" value="ECO:0007669"/>
    <property type="project" value="UniProtKB-EC"/>
</dbReference>